<evidence type="ECO:0000313" key="2">
    <source>
        <dbReference type="EMBL" id="UUI76923.1"/>
    </source>
</evidence>
<dbReference type="Gene3D" id="3.30.1180.10">
    <property type="match status" value="1"/>
</dbReference>
<dbReference type="InterPro" id="IPR050270">
    <property type="entry name" value="DegV_domain_contain"/>
</dbReference>
<dbReference type="Proteomes" id="UP001316189">
    <property type="component" value="Chromosome"/>
</dbReference>
<evidence type="ECO:0000256" key="1">
    <source>
        <dbReference type="ARBA" id="ARBA00023121"/>
    </source>
</evidence>
<sequence length="331" mass="34500">MSPHRDARRPGRHGRPHVALVTDSTASLPPRVAEQWGVVVVPLDVVIGGERRREGVDLASADLAAALESGARVTTSQPAPAAFADVYARLAAAGAREIVSMHLSGDLSGTVRSAQVAALAAPIPVHVVDSRSVVMGLGFAVLSAAQAVRGLQPGEVAASTSGDPVDGSRARRLREMVGRRQRAEADVDAVEVAQRARQVGSQASAWFLVDSLEHLRRGGRLSATAAALGTVLGLRPILTLRDGRIDVAEKVRTRRAARDRLEAVAVAEVRRRGGARVAVHHLGQPDVAAEMAHQLEAWLGDLVGAVEVCEVSAVIGAHVGPGLLAVVVADS</sequence>
<dbReference type="Gene3D" id="3.40.50.10170">
    <property type="match status" value="1"/>
</dbReference>
<proteinExistence type="predicted"/>
<accession>A0ABY5L502</accession>
<dbReference type="SUPFAM" id="SSF82549">
    <property type="entry name" value="DAK1/DegV-like"/>
    <property type="match status" value="2"/>
</dbReference>
<organism evidence="2 3">
    <name type="scientific">Cellulomonas chengniuliangii</name>
    <dbReference type="NCBI Taxonomy" id="2968084"/>
    <lineage>
        <taxon>Bacteria</taxon>
        <taxon>Bacillati</taxon>
        <taxon>Actinomycetota</taxon>
        <taxon>Actinomycetes</taxon>
        <taxon>Micrococcales</taxon>
        <taxon>Cellulomonadaceae</taxon>
        <taxon>Cellulomonas</taxon>
    </lineage>
</organism>
<name>A0ABY5L502_9CELL</name>
<evidence type="ECO:0000313" key="3">
    <source>
        <dbReference type="Proteomes" id="UP001316189"/>
    </source>
</evidence>
<dbReference type="PANTHER" id="PTHR33434:SF2">
    <property type="entry name" value="FATTY ACID-BINDING PROTEIN TM_1468"/>
    <property type="match status" value="1"/>
</dbReference>
<protein>
    <submittedName>
        <fullName evidence="2">DegV family protein</fullName>
    </submittedName>
</protein>
<dbReference type="PANTHER" id="PTHR33434">
    <property type="entry name" value="DEGV DOMAIN-CONTAINING PROTEIN DR_1986-RELATED"/>
    <property type="match status" value="1"/>
</dbReference>
<keyword evidence="3" id="KW-1185">Reference proteome</keyword>
<keyword evidence="1" id="KW-0446">Lipid-binding</keyword>
<dbReference type="PROSITE" id="PS51482">
    <property type="entry name" value="DEGV"/>
    <property type="match status" value="1"/>
</dbReference>
<dbReference type="InterPro" id="IPR003797">
    <property type="entry name" value="DegV"/>
</dbReference>
<dbReference type="InterPro" id="IPR043168">
    <property type="entry name" value="DegV_C"/>
</dbReference>
<dbReference type="NCBIfam" id="TIGR00762">
    <property type="entry name" value="DegV"/>
    <property type="match status" value="2"/>
</dbReference>
<gene>
    <name evidence="2" type="ORF">NP064_05820</name>
</gene>
<dbReference type="Pfam" id="PF02645">
    <property type="entry name" value="DegV"/>
    <property type="match status" value="2"/>
</dbReference>
<reference evidence="2 3" key="1">
    <citation type="submission" date="2022-07" db="EMBL/GenBank/DDBJ databases">
        <title>Novel species in genus cellulomonas.</title>
        <authorList>
            <person name="Ye L."/>
        </authorList>
    </citation>
    <scope>NUCLEOTIDE SEQUENCE [LARGE SCALE GENOMIC DNA]</scope>
    <source>
        <strain evidence="3">zg-Y338</strain>
    </source>
</reference>
<dbReference type="RefSeq" id="WP_227568727.1">
    <property type="nucleotide sequence ID" value="NZ_CP101988.1"/>
</dbReference>
<dbReference type="EMBL" id="CP101988">
    <property type="protein sequence ID" value="UUI76923.1"/>
    <property type="molecule type" value="Genomic_DNA"/>
</dbReference>